<evidence type="ECO:0000256" key="1">
    <source>
        <dbReference type="SAM" id="MobiDB-lite"/>
    </source>
</evidence>
<protein>
    <submittedName>
        <fullName evidence="3">ANK_REP_REGION domain-containing protein</fullName>
    </submittedName>
</protein>
<keyword evidence="2" id="KW-1185">Reference proteome</keyword>
<dbReference type="PANTHER" id="PTHR16036">
    <property type="entry name" value="ANKYRIN REPEAT AND ZINC FINGER DOMAIN-CONTAINING PROTEIN 1"/>
    <property type="match status" value="1"/>
</dbReference>
<dbReference type="InterPro" id="IPR047139">
    <property type="entry name" value="ANKZ1/VMS1"/>
</dbReference>
<evidence type="ECO:0000313" key="2">
    <source>
        <dbReference type="Proteomes" id="UP000095280"/>
    </source>
</evidence>
<organism evidence="2 3">
    <name type="scientific">Macrostomum lignano</name>
    <dbReference type="NCBI Taxonomy" id="282301"/>
    <lineage>
        <taxon>Eukaryota</taxon>
        <taxon>Metazoa</taxon>
        <taxon>Spiralia</taxon>
        <taxon>Lophotrochozoa</taxon>
        <taxon>Platyhelminthes</taxon>
        <taxon>Rhabditophora</taxon>
        <taxon>Macrostomorpha</taxon>
        <taxon>Macrostomida</taxon>
        <taxon>Macrostomidae</taxon>
        <taxon>Macrostomum</taxon>
    </lineage>
</organism>
<dbReference type="Proteomes" id="UP000095280">
    <property type="component" value="Unplaced"/>
</dbReference>
<dbReference type="Gene3D" id="1.25.40.20">
    <property type="entry name" value="Ankyrin repeat-containing domain"/>
    <property type="match status" value="1"/>
</dbReference>
<dbReference type="AlphaFoldDB" id="A0A1I8JNH9"/>
<dbReference type="SUPFAM" id="SSF48403">
    <property type="entry name" value="Ankyrin repeat"/>
    <property type="match status" value="1"/>
</dbReference>
<feature type="compositionally biased region" description="Low complexity" evidence="1">
    <location>
        <begin position="605"/>
        <end position="623"/>
    </location>
</feature>
<dbReference type="InterPro" id="IPR036770">
    <property type="entry name" value="Ankyrin_rpt-contain_sf"/>
</dbReference>
<proteinExistence type="predicted"/>
<evidence type="ECO:0000313" key="3">
    <source>
        <dbReference type="WBParaSite" id="snap_masked-unitig_21971-processed-gene-0.0-mRNA-1"/>
    </source>
</evidence>
<dbReference type="GO" id="GO:0036503">
    <property type="term" value="P:ERAD pathway"/>
    <property type="evidence" value="ECO:0007669"/>
    <property type="project" value="TreeGrafter"/>
</dbReference>
<dbReference type="WBParaSite" id="snap_masked-unitig_21971-processed-gene-0.0-mRNA-1">
    <property type="protein sequence ID" value="snap_masked-unitig_21971-processed-gene-0.0-mRNA-1"/>
    <property type="gene ID" value="snap_masked-unitig_21971-processed-gene-0.0"/>
</dbReference>
<feature type="region of interest" description="Disordered" evidence="1">
    <location>
        <begin position="572"/>
        <end position="624"/>
    </location>
</feature>
<feature type="compositionally biased region" description="Basic and acidic residues" evidence="1">
    <location>
        <begin position="595"/>
        <end position="604"/>
    </location>
</feature>
<sequence length="656" mass="73687">ATVEKQQIAAARNQRARTGRPMCPRNLRTVPLFNFKQSTELLTGLRLLYHDADGEQQKQQQQLRFFPMARNMRRAVSPVAPSSARHFRSDWHLYNRHRAVWPVRRQLCARLSVTSCFSQFGRLFFLKQRREYAEHSPMPITTCPPQPAASARMLSSGANSNAMSGRSFRRPLNYLTNLASRWSWLTNVSQLRLVRNAMGRTACSARVLNLARRFSGTKSCRPPILRRRARRIMREKIQNLAGSWTDELNAYHDPRVSPHPISHQRGQLTASWSGCTVSSPAWHVYDSDADAGLHWPGGIPTAGQSNRERPSYCQQSPDGNLYLKRHSASMLQATSQQQRKIQSRMTRNWSSRIDRAPTRRRQQFPMSEGIRRAGARAEEEILVFVYFGWLRLLSRSSRLTTTVMATFKCQLCDEEPLEAGDDDQVQILVNRAGAEASQPADWALQNQLFTAVACADPETLDQLLLRVWRVPNRTVWPSVSRQPLGQKCATLLHLAASNSCGRTVLSLLESGADPCQRDLAGRTPYQLAGNKSVREAFRKFVANGRIGTTIRLEARRLKEADIKAGVLKRLNGTGIGETGGPKRRLRLRPTNESGFSRHPEDGSGRRTASSSGSAASQQSAGGTNQKPLILSRCFQCAADITGKSTVSLRSIRILFY</sequence>
<accession>A0A1I8JNH9</accession>
<name>A0A1I8JNH9_9PLAT</name>
<dbReference type="PANTHER" id="PTHR16036:SF2">
    <property type="entry name" value="TRNA ENDONUCLEASE ANKZF1"/>
    <property type="match status" value="1"/>
</dbReference>
<reference evidence="3" key="1">
    <citation type="submission" date="2016-11" db="UniProtKB">
        <authorList>
            <consortium name="WormBaseParasite"/>
        </authorList>
    </citation>
    <scope>IDENTIFICATION</scope>
</reference>